<proteinExistence type="predicted"/>
<dbReference type="EMBL" id="AP022557">
    <property type="protein sequence ID" value="BBW97211.1"/>
    <property type="molecule type" value="Genomic_DNA"/>
</dbReference>
<protein>
    <submittedName>
        <fullName evidence="1">Uncharacterized protein</fullName>
    </submittedName>
</protein>
<keyword evidence="2" id="KW-1185">Reference proteome</keyword>
<evidence type="ECO:0000313" key="1">
    <source>
        <dbReference type="EMBL" id="BBW97211.1"/>
    </source>
</evidence>
<sequence>MRKLVVAFLMHDGVYDVKKHFFIHLDRFRTNVTTKSADNLEHGITFFIRLKYHIELQFPLTV</sequence>
<gene>
    <name evidence="1" type="ORF">GsuE55_20440</name>
</gene>
<reference evidence="2" key="1">
    <citation type="journal article" date="2020" name="Microbiol. Resour. Announc.">
        <title>Complete Genome Sequence of Geobacillus sp. Strain E55-1, Isolated from Mine Geyser in Japan.</title>
        <authorList>
            <person name="Miyazaki K."/>
            <person name="Hase E."/>
            <person name="Tokito N."/>
        </authorList>
    </citation>
    <scope>NUCLEOTIDE SEQUENCE [LARGE SCALE GENOMIC DNA]</scope>
    <source>
        <strain evidence="2">E55-1</strain>
    </source>
</reference>
<organism evidence="1 2">
    <name type="scientific">Geobacillus subterraneus</name>
    <dbReference type="NCBI Taxonomy" id="129338"/>
    <lineage>
        <taxon>Bacteria</taxon>
        <taxon>Bacillati</taxon>
        <taxon>Bacillota</taxon>
        <taxon>Bacilli</taxon>
        <taxon>Bacillales</taxon>
        <taxon>Anoxybacillaceae</taxon>
        <taxon>Geobacillus</taxon>
    </lineage>
</organism>
<dbReference type="AlphaFoldDB" id="A0A679FZR0"/>
<accession>A0A679FZR0</accession>
<name>A0A679FZR0_9BACL</name>
<dbReference type="Proteomes" id="UP000501421">
    <property type="component" value="Chromosome"/>
</dbReference>
<evidence type="ECO:0000313" key="2">
    <source>
        <dbReference type="Proteomes" id="UP000501421"/>
    </source>
</evidence>